<dbReference type="PROSITE" id="PS50157">
    <property type="entry name" value="ZINC_FINGER_C2H2_2"/>
    <property type="match status" value="1"/>
</dbReference>
<feature type="region of interest" description="Disordered" evidence="2">
    <location>
        <begin position="56"/>
        <end position="291"/>
    </location>
</feature>
<feature type="compositionally biased region" description="Low complexity" evidence="2">
    <location>
        <begin position="190"/>
        <end position="209"/>
    </location>
</feature>
<evidence type="ECO:0000259" key="3">
    <source>
        <dbReference type="PROSITE" id="PS50157"/>
    </source>
</evidence>
<proteinExistence type="predicted"/>
<reference evidence="4" key="1">
    <citation type="submission" date="2020-11" db="EMBL/GenBank/DDBJ databases">
        <authorList>
            <person name="Tran Van P."/>
        </authorList>
    </citation>
    <scope>NUCLEOTIDE SEQUENCE</scope>
</reference>
<feature type="compositionally biased region" description="Low complexity" evidence="2">
    <location>
        <begin position="65"/>
        <end position="79"/>
    </location>
</feature>
<feature type="compositionally biased region" description="Polar residues" evidence="2">
    <location>
        <begin position="155"/>
        <end position="171"/>
    </location>
</feature>
<dbReference type="AlphaFoldDB" id="A0A7R9L4Q4"/>
<dbReference type="GO" id="GO:0017124">
    <property type="term" value="F:SH3 domain binding"/>
    <property type="evidence" value="ECO:0007669"/>
    <property type="project" value="TreeGrafter"/>
</dbReference>
<dbReference type="OrthoDB" id="10002522at2759"/>
<feature type="compositionally biased region" description="Low complexity" evidence="2">
    <location>
        <begin position="317"/>
        <end position="338"/>
    </location>
</feature>
<dbReference type="GO" id="GO:0016020">
    <property type="term" value="C:membrane"/>
    <property type="evidence" value="ECO:0007669"/>
    <property type="project" value="TreeGrafter"/>
</dbReference>
<feature type="compositionally biased region" description="Low complexity" evidence="2">
    <location>
        <begin position="258"/>
        <end position="270"/>
    </location>
</feature>
<feature type="compositionally biased region" description="Low complexity" evidence="2">
    <location>
        <begin position="88"/>
        <end position="110"/>
    </location>
</feature>
<feature type="domain" description="C2H2-type" evidence="3">
    <location>
        <begin position="837"/>
        <end position="865"/>
    </location>
</feature>
<keyword evidence="5" id="KW-1185">Reference proteome</keyword>
<evidence type="ECO:0000313" key="4">
    <source>
        <dbReference type="EMBL" id="CAD7634876.1"/>
    </source>
</evidence>
<organism evidence="4">
    <name type="scientific">Medioppia subpectinata</name>
    <dbReference type="NCBI Taxonomy" id="1979941"/>
    <lineage>
        <taxon>Eukaryota</taxon>
        <taxon>Metazoa</taxon>
        <taxon>Ecdysozoa</taxon>
        <taxon>Arthropoda</taxon>
        <taxon>Chelicerata</taxon>
        <taxon>Arachnida</taxon>
        <taxon>Acari</taxon>
        <taxon>Acariformes</taxon>
        <taxon>Sarcoptiformes</taxon>
        <taxon>Oribatida</taxon>
        <taxon>Brachypylina</taxon>
        <taxon>Oppioidea</taxon>
        <taxon>Oppiidae</taxon>
        <taxon>Medioppia</taxon>
    </lineage>
</organism>
<feature type="compositionally biased region" description="Basic residues" evidence="2">
    <location>
        <begin position="178"/>
        <end position="187"/>
    </location>
</feature>
<dbReference type="InterPro" id="IPR013087">
    <property type="entry name" value="Znf_C2H2_type"/>
</dbReference>
<protein>
    <recommendedName>
        <fullName evidence="3">C2H2-type domain-containing protein</fullName>
    </recommendedName>
</protein>
<name>A0A7R9L4Q4_9ACAR</name>
<gene>
    <name evidence="4" type="ORF">OSB1V03_LOCUS15269</name>
</gene>
<dbReference type="InterPro" id="IPR042622">
    <property type="entry name" value="Znf106"/>
</dbReference>
<dbReference type="GO" id="GO:0005829">
    <property type="term" value="C:cytosol"/>
    <property type="evidence" value="ECO:0007669"/>
    <property type="project" value="TreeGrafter"/>
</dbReference>
<feature type="region of interest" description="Disordered" evidence="2">
    <location>
        <begin position="308"/>
        <end position="421"/>
    </location>
</feature>
<dbReference type="PROSITE" id="PS00028">
    <property type="entry name" value="ZINC_FINGER_C2H2_1"/>
    <property type="match status" value="1"/>
</dbReference>
<dbReference type="PANTHER" id="PTHR14435">
    <property type="entry name" value="ZINC FINGER PROTEIN 106"/>
    <property type="match status" value="1"/>
</dbReference>
<dbReference type="SUPFAM" id="SSF50978">
    <property type="entry name" value="WD40 repeat-like"/>
    <property type="match status" value="1"/>
</dbReference>
<keyword evidence="1" id="KW-0479">Metal-binding</keyword>
<dbReference type="GO" id="GO:0003723">
    <property type="term" value="F:RNA binding"/>
    <property type="evidence" value="ECO:0007669"/>
    <property type="project" value="InterPro"/>
</dbReference>
<dbReference type="GO" id="GO:0008270">
    <property type="term" value="F:zinc ion binding"/>
    <property type="evidence" value="ECO:0007669"/>
    <property type="project" value="UniProtKB-KW"/>
</dbReference>
<accession>A0A7R9L4Q4</accession>
<dbReference type="InterPro" id="IPR036322">
    <property type="entry name" value="WD40_repeat_dom_sf"/>
</dbReference>
<dbReference type="Proteomes" id="UP000759131">
    <property type="component" value="Unassembled WGS sequence"/>
</dbReference>
<dbReference type="EMBL" id="CAJPIZ010015515">
    <property type="protein sequence ID" value="CAG2115306.1"/>
    <property type="molecule type" value="Genomic_DNA"/>
</dbReference>
<dbReference type="EMBL" id="OC870090">
    <property type="protein sequence ID" value="CAD7634876.1"/>
    <property type="molecule type" value="Genomic_DNA"/>
</dbReference>
<keyword evidence="1" id="KW-0863">Zinc-finger</keyword>
<keyword evidence="1" id="KW-0862">Zinc</keyword>
<dbReference type="PANTHER" id="PTHR14435:SF2">
    <property type="entry name" value="ZINC FINGER PROTEIN 106"/>
    <property type="match status" value="1"/>
</dbReference>
<evidence type="ECO:0000256" key="1">
    <source>
        <dbReference type="PROSITE-ProRule" id="PRU00042"/>
    </source>
</evidence>
<sequence>MESSRKAKSEIEVLDAALKDYEYKFKLRNNLRLASDAIDKDVDQLNKRRTALTAQMKVYNESHRSASSATSLPTPTVAPIARPPVDHSASSLLSTTSTADERQGQSSQRRPQQKERPQHLRPALTTHSSPTAAKRPNTLHTKPAANPKRVRINDVVSNTTPTAPVRTTPSLHTGLKPAIKRTPHPFRPKPALGTPTTPLATASPSTDSPKVSRLCRQQTPGPGGPRSTGLAPAPSGVRTSRPVRPGCSRANRTDNESTEAPEPSEPTHTSDQPMDNTEAADTAVDSADEAVSDNEIFNELVNTNIMNEKAAEEDAPVVTNRTPNTATTAATATQSTVNSDEILDNSVATGDQRDGPDPQPAPQDNAVNTGGDEIDGNDGPNAEPDVVTIDSDDEDEVFTAETQPTINVKTEKPDAMNGGNHSLNAAATRVLSDSAADLNASSAASDDSMASTSTSSTLSSTFNKKSLRYTGFPAVEYERTDGQEYSLGPFKPIFGPKSKTAGVGVITMKAFKDYLIASLADNTVRRFHIQNKSDVGMYGPHGNHVMALMIVESAKCADDYYLYTACKDKALRVFNARTTQLMGGISLGHTIYCLDYRWSHVFCGLENGTVCKVAAIHELESPPQVSADGAANTGGDTYEHLVKRYAVDAKKRILALVAVKATATVALPVDIEPVMAISHTKLRIVNTSDSVVNDKDRVLHSMPLNASNASPIFAKVFGDHLFLAFKVVGFKPEGQTKPNKDDDKSLLLMYDLQKDWNYVNKLEIPGAIMAVEMSGSDLIVCEYSGSVQCFACDHQFDFKWKAHPSVTISACVQLGSRLVLGTGSGQFEVIFLDQNPVDCDLCGITFVRDMDLKHHIKNEHNLSEPPAIGQ</sequence>
<dbReference type="InterPro" id="IPR015943">
    <property type="entry name" value="WD40/YVTN_repeat-like_dom_sf"/>
</dbReference>
<dbReference type="Gene3D" id="2.130.10.10">
    <property type="entry name" value="YVTN repeat-like/Quinoprotein amine dehydrogenase"/>
    <property type="match status" value="1"/>
</dbReference>
<evidence type="ECO:0000256" key="2">
    <source>
        <dbReference type="SAM" id="MobiDB-lite"/>
    </source>
</evidence>
<evidence type="ECO:0000313" key="5">
    <source>
        <dbReference type="Proteomes" id="UP000759131"/>
    </source>
</evidence>